<gene>
    <name evidence="2" type="ORF">HMPREF1097_01195</name>
</gene>
<dbReference type="InterPro" id="IPR002539">
    <property type="entry name" value="MaoC-like_dom"/>
</dbReference>
<dbReference type="SUPFAM" id="SSF54637">
    <property type="entry name" value="Thioesterase/thiol ester dehydrase-isomerase"/>
    <property type="match status" value="1"/>
</dbReference>
<reference evidence="2 3" key="1">
    <citation type="submission" date="2013-01" db="EMBL/GenBank/DDBJ databases">
        <title>The Genome Sequence of Clostridium bolteae 90B8.</title>
        <authorList>
            <consortium name="The Broad Institute Genome Sequencing Platform"/>
            <person name="Earl A."/>
            <person name="Ward D."/>
            <person name="Feldgarden M."/>
            <person name="Gevers D."/>
            <person name="Courvalin P."/>
            <person name="Lambert T."/>
            <person name="Walker B."/>
            <person name="Young S.K."/>
            <person name="Zeng Q."/>
            <person name="Gargeya S."/>
            <person name="Fitzgerald M."/>
            <person name="Haas B."/>
            <person name="Abouelleil A."/>
            <person name="Alvarado L."/>
            <person name="Arachchi H.M."/>
            <person name="Berlin A.M."/>
            <person name="Chapman S.B."/>
            <person name="Dewar J."/>
            <person name="Goldberg J."/>
            <person name="Griggs A."/>
            <person name="Gujja S."/>
            <person name="Hansen M."/>
            <person name="Howarth C."/>
            <person name="Imamovic A."/>
            <person name="Larimer J."/>
            <person name="McCowan C."/>
            <person name="Murphy C."/>
            <person name="Neiman D."/>
            <person name="Pearson M."/>
            <person name="Priest M."/>
            <person name="Roberts A."/>
            <person name="Saif S."/>
            <person name="Shea T."/>
            <person name="Sisk P."/>
            <person name="Sykes S."/>
            <person name="Wortman J."/>
            <person name="Nusbaum C."/>
            <person name="Birren B."/>
        </authorList>
    </citation>
    <scope>NUCLEOTIDE SEQUENCE [LARGE SCALE GENOMIC DNA]</scope>
    <source>
        <strain evidence="2 3">90B8</strain>
    </source>
</reference>
<proteinExistence type="predicted"/>
<evidence type="ECO:0000313" key="2">
    <source>
        <dbReference type="EMBL" id="ENZ41819.1"/>
    </source>
</evidence>
<dbReference type="EMBL" id="AGYG01000009">
    <property type="protein sequence ID" value="ENZ41819.1"/>
    <property type="molecule type" value="Genomic_DNA"/>
</dbReference>
<sequence length="150" mass="17231">MSKYLDDWHVGETYVTDGRTITETDVVAFAALTGDFHQNHTNEEYMKNGQFGKRIAHGLLGLAYSHGLLFRLNLITDNSIALLSVQDWKFVKPIFIGDTIHVKLTVTDIRFSRTKRDRGVMNVLFEVMNQNDEICQSGTKVFMMKREVKE</sequence>
<dbReference type="Gene3D" id="3.10.129.10">
    <property type="entry name" value="Hotdog Thioesterase"/>
    <property type="match status" value="1"/>
</dbReference>
<dbReference type="PANTHER" id="PTHR43664">
    <property type="entry name" value="MONOAMINE OXIDASE-RELATED"/>
    <property type="match status" value="1"/>
</dbReference>
<accession>R0B9X1</accession>
<dbReference type="Pfam" id="PF01575">
    <property type="entry name" value="MaoC_dehydratas"/>
    <property type="match status" value="1"/>
</dbReference>
<name>R0B9X1_9FIRM</name>
<evidence type="ECO:0000313" key="3">
    <source>
        <dbReference type="Proteomes" id="UP000013041"/>
    </source>
</evidence>
<comment type="caution">
    <text evidence="2">The sequence shown here is derived from an EMBL/GenBank/DDBJ whole genome shotgun (WGS) entry which is preliminary data.</text>
</comment>
<feature type="domain" description="MaoC-like" evidence="1">
    <location>
        <begin position="10"/>
        <end position="115"/>
    </location>
</feature>
<dbReference type="InterPro" id="IPR029069">
    <property type="entry name" value="HotDog_dom_sf"/>
</dbReference>
<protein>
    <recommendedName>
        <fullName evidence="1">MaoC-like domain-containing protein</fullName>
    </recommendedName>
</protein>
<organism evidence="2 3">
    <name type="scientific">Enterocloster bolteae 90B8</name>
    <dbReference type="NCBI Taxonomy" id="997897"/>
    <lineage>
        <taxon>Bacteria</taxon>
        <taxon>Bacillati</taxon>
        <taxon>Bacillota</taxon>
        <taxon>Clostridia</taxon>
        <taxon>Lachnospirales</taxon>
        <taxon>Lachnospiraceae</taxon>
        <taxon>Enterocloster</taxon>
    </lineage>
</organism>
<dbReference type="PANTHER" id="PTHR43664:SF1">
    <property type="entry name" value="BETA-METHYLMALYL-COA DEHYDRATASE"/>
    <property type="match status" value="1"/>
</dbReference>
<dbReference type="AlphaFoldDB" id="R0B9X1"/>
<dbReference type="Proteomes" id="UP000013041">
    <property type="component" value="Unassembled WGS sequence"/>
</dbReference>
<dbReference type="RefSeq" id="WP_002571466.1">
    <property type="nucleotide sequence ID" value="NZ_KB851149.1"/>
</dbReference>
<dbReference type="HOGENOM" id="CLU_094876_0_0_9"/>
<dbReference type="PATRIC" id="fig|997897.5.peg.1273"/>
<evidence type="ECO:0000259" key="1">
    <source>
        <dbReference type="Pfam" id="PF01575"/>
    </source>
</evidence>
<dbReference type="InterPro" id="IPR052342">
    <property type="entry name" value="MCH/BMMD"/>
</dbReference>